<evidence type="ECO:0000256" key="1">
    <source>
        <dbReference type="SAM" id="Phobius"/>
    </source>
</evidence>
<sequence>MSDIGSVIFIKIPVCVLLTVNLILFRVTSNHYSTIKYELYEFNRTDSKTENFLLQKERFVMNIKIFLIMGITYFLTLLSTILKIKEDIRYIIYADSSLQGVFICIIFLAKHQVITDLRKMFRNSMDHSEPTQIHNISGSS</sequence>
<feature type="transmembrane region" description="Helical" evidence="1">
    <location>
        <begin position="65"/>
        <end position="84"/>
    </location>
</feature>
<evidence type="ECO:0000313" key="2">
    <source>
        <dbReference type="EnsemblMetazoa" id="XP_016661250.1"/>
    </source>
</evidence>
<keyword evidence="1" id="KW-0472">Membrane</keyword>
<reference evidence="3" key="1">
    <citation type="submission" date="2010-06" db="EMBL/GenBank/DDBJ databases">
        <authorList>
            <person name="Jiang H."/>
            <person name="Abraham K."/>
            <person name="Ali S."/>
            <person name="Alsbrooks S.L."/>
            <person name="Anim B.N."/>
            <person name="Anosike U.S."/>
            <person name="Attaway T."/>
            <person name="Bandaranaike D.P."/>
            <person name="Battles P.K."/>
            <person name="Bell S.N."/>
            <person name="Bell A.V."/>
            <person name="Beltran B."/>
            <person name="Bickham C."/>
            <person name="Bustamante Y."/>
            <person name="Caleb T."/>
            <person name="Canada A."/>
            <person name="Cardenas V."/>
            <person name="Carter K."/>
            <person name="Chacko J."/>
            <person name="Chandrabose M.N."/>
            <person name="Chavez D."/>
            <person name="Chavez A."/>
            <person name="Chen L."/>
            <person name="Chu H.-S."/>
            <person name="Claassen K.J."/>
            <person name="Cockrell R."/>
            <person name="Collins M."/>
            <person name="Cooper J.A."/>
            <person name="Cree A."/>
            <person name="Curry S.M."/>
            <person name="Da Y."/>
            <person name="Dao M.D."/>
            <person name="Das B."/>
            <person name="Davila M.-L."/>
            <person name="Davy-Carroll L."/>
            <person name="Denson S."/>
            <person name="Dinh H."/>
            <person name="Ebong V.E."/>
            <person name="Edwards J.R."/>
            <person name="Egan A."/>
            <person name="El-Daye J."/>
            <person name="Escobedo L."/>
            <person name="Fernandez S."/>
            <person name="Fernando P.R."/>
            <person name="Flagg N."/>
            <person name="Forbes L.D."/>
            <person name="Fowler R.G."/>
            <person name="Fu Q."/>
            <person name="Gabisi R.A."/>
            <person name="Ganer J."/>
            <person name="Garbino Pronczuk A."/>
            <person name="Garcia R.M."/>
            <person name="Garner T."/>
            <person name="Garrett T.E."/>
            <person name="Gonzalez D.A."/>
            <person name="Hamid H."/>
            <person name="Hawkins E.S."/>
            <person name="Hirani K."/>
            <person name="Hogues M.E."/>
            <person name="Hollins B."/>
            <person name="Hsiao C.-H."/>
            <person name="Jabil R."/>
            <person name="James M.L."/>
            <person name="Jhangiani S.N."/>
            <person name="Johnson B."/>
            <person name="Johnson Q."/>
            <person name="Joshi V."/>
            <person name="Kalu J.B."/>
            <person name="Kam C."/>
            <person name="Kashfia A."/>
            <person name="Keebler J."/>
            <person name="Kisamo H."/>
            <person name="Kovar C.L."/>
            <person name="Lago L.A."/>
            <person name="Lai C.-Y."/>
            <person name="Laidlaw J."/>
            <person name="Lara F."/>
            <person name="Le T.-K."/>
            <person name="Lee S.L."/>
            <person name="Legall F.H."/>
            <person name="Lemon S.J."/>
            <person name="Lewis L.R."/>
            <person name="Li B."/>
            <person name="Liu Y."/>
            <person name="Liu Y.-S."/>
            <person name="Lopez J."/>
            <person name="Lozado R.J."/>
            <person name="Lu J."/>
            <person name="Madu R.C."/>
            <person name="Maheshwari M."/>
            <person name="Maheshwari R."/>
            <person name="Malloy K."/>
            <person name="Martinez E."/>
            <person name="Mathew T."/>
            <person name="Mercado I.C."/>
            <person name="Mercado C."/>
            <person name="Meyer B."/>
            <person name="Montgomery K."/>
            <person name="Morgan M.B."/>
            <person name="Munidasa M."/>
            <person name="Nazareth L.V."/>
            <person name="Nelson J."/>
            <person name="Ng B.M."/>
            <person name="Nguyen N.B."/>
            <person name="Nguyen P.Q."/>
            <person name="Nguyen T."/>
            <person name="Obregon M."/>
            <person name="Okwuonu G.O."/>
            <person name="Onwere C.G."/>
            <person name="Orozco G."/>
            <person name="Parra A."/>
            <person name="Patel S."/>
            <person name="Patil S."/>
            <person name="Perez A."/>
            <person name="Perez Y."/>
            <person name="Pham C."/>
            <person name="Primus E.L."/>
            <person name="Pu L.-L."/>
            <person name="Puazo M."/>
            <person name="Qin X."/>
            <person name="Quiroz J.B."/>
            <person name="Reese J."/>
            <person name="Richards S."/>
            <person name="Rives C.M."/>
            <person name="Robberts R."/>
            <person name="Ruiz S.J."/>
            <person name="Ruiz M.J."/>
            <person name="Santibanez J."/>
            <person name="Schneider B.W."/>
            <person name="Sisson I."/>
            <person name="Smith M."/>
            <person name="Sodergren E."/>
            <person name="Song X.-Z."/>
            <person name="Song B.B."/>
            <person name="Summersgill H."/>
            <person name="Thelus R."/>
            <person name="Thornton R.D."/>
            <person name="Trejos Z.Y."/>
            <person name="Usmani K."/>
            <person name="Vattathil S."/>
            <person name="Villasana D."/>
            <person name="Walker D.L."/>
            <person name="Wang S."/>
            <person name="Wang K."/>
            <person name="White C.S."/>
            <person name="Williams A.C."/>
            <person name="Williamson J."/>
            <person name="Wilson K."/>
            <person name="Woghiren I.O."/>
            <person name="Woodworth J.R."/>
            <person name="Worley K.C."/>
            <person name="Wright R.A."/>
            <person name="Wu W."/>
            <person name="Young L."/>
            <person name="Zhang L."/>
            <person name="Zhang J."/>
            <person name="Zhu Y."/>
            <person name="Muzny D.M."/>
            <person name="Weinstock G."/>
            <person name="Gibbs R.A."/>
        </authorList>
    </citation>
    <scope>NUCLEOTIDE SEQUENCE [LARGE SCALE GENOMIC DNA]</scope>
    <source>
        <strain evidence="3">LSR1</strain>
    </source>
</reference>
<dbReference type="GO" id="GO:0005886">
    <property type="term" value="C:plasma membrane"/>
    <property type="evidence" value="ECO:0007669"/>
    <property type="project" value="TreeGrafter"/>
</dbReference>
<keyword evidence="3" id="KW-1185">Reference proteome</keyword>
<protein>
    <submittedName>
        <fullName evidence="2">Uncharacterized protein</fullName>
    </submittedName>
</protein>
<dbReference type="InterPro" id="IPR051384">
    <property type="entry name" value="Mth_GPCR"/>
</dbReference>
<feature type="transmembrane region" description="Helical" evidence="1">
    <location>
        <begin position="90"/>
        <end position="109"/>
    </location>
</feature>
<dbReference type="OrthoDB" id="7683403at2759"/>
<dbReference type="PANTHER" id="PTHR47154:SF2">
    <property type="entry name" value="G-PROTEIN COUPLED RECEPTOR MTH-RELATED"/>
    <property type="match status" value="1"/>
</dbReference>
<name>A0A8R2H9C9_ACYPI</name>
<organism evidence="2 3">
    <name type="scientific">Acyrthosiphon pisum</name>
    <name type="common">Pea aphid</name>
    <dbReference type="NCBI Taxonomy" id="7029"/>
    <lineage>
        <taxon>Eukaryota</taxon>
        <taxon>Metazoa</taxon>
        <taxon>Ecdysozoa</taxon>
        <taxon>Arthropoda</taxon>
        <taxon>Hexapoda</taxon>
        <taxon>Insecta</taxon>
        <taxon>Pterygota</taxon>
        <taxon>Neoptera</taxon>
        <taxon>Paraneoptera</taxon>
        <taxon>Hemiptera</taxon>
        <taxon>Sternorrhyncha</taxon>
        <taxon>Aphidomorpha</taxon>
        <taxon>Aphidoidea</taxon>
        <taxon>Aphididae</taxon>
        <taxon>Macrosiphini</taxon>
        <taxon>Acyrthosiphon</taxon>
    </lineage>
</organism>
<dbReference type="Proteomes" id="UP000007819">
    <property type="component" value="Chromosome X"/>
</dbReference>
<reference evidence="2" key="2">
    <citation type="submission" date="2022-06" db="UniProtKB">
        <authorList>
            <consortium name="EnsemblMetazoa"/>
        </authorList>
    </citation>
    <scope>IDENTIFICATION</scope>
</reference>
<evidence type="ECO:0000313" key="3">
    <source>
        <dbReference type="Proteomes" id="UP000007819"/>
    </source>
</evidence>
<proteinExistence type="predicted"/>
<dbReference type="RefSeq" id="XP_016661250.1">
    <property type="nucleotide sequence ID" value="XM_016805761.2"/>
</dbReference>
<keyword evidence="1" id="KW-0812">Transmembrane</keyword>
<dbReference type="PANTHER" id="PTHR47154">
    <property type="entry name" value="G-PROTEIN COUPLED RECEPTOR MTH-RELATED"/>
    <property type="match status" value="1"/>
</dbReference>
<dbReference type="GO" id="GO:0008528">
    <property type="term" value="F:G protein-coupled peptide receptor activity"/>
    <property type="evidence" value="ECO:0007669"/>
    <property type="project" value="TreeGrafter"/>
</dbReference>
<dbReference type="AlphaFoldDB" id="A0A8R2H9C9"/>
<dbReference type="EnsemblMetazoa" id="XM_016805761.2">
    <property type="protein sequence ID" value="XP_016661250.1"/>
    <property type="gene ID" value="LOC107884174"/>
</dbReference>
<feature type="transmembrane region" description="Helical" evidence="1">
    <location>
        <begin position="6"/>
        <end position="27"/>
    </location>
</feature>
<keyword evidence="1" id="KW-1133">Transmembrane helix</keyword>
<dbReference type="Gene3D" id="1.20.1070.10">
    <property type="entry name" value="Rhodopsin 7-helix transmembrane proteins"/>
    <property type="match status" value="1"/>
</dbReference>
<dbReference type="KEGG" id="api:107884174"/>
<dbReference type="GeneID" id="107884174"/>
<accession>A0A8R2H9C9</accession>